<accession>A0ABY9ARS5</accession>
<dbReference type="Proteomes" id="UP001242732">
    <property type="component" value="Chromosome"/>
</dbReference>
<evidence type="ECO:0000313" key="2">
    <source>
        <dbReference type="Proteomes" id="UP001242732"/>
    </source>
</evidence>
<name>A0ABY9ARS5_PARCI</name>
<reference evidence="1 2" key="1">
    <citation type="submission" date="2023-06" db="EMBL/GenBank/DDBJ databases">
        <authorList>
            <person name="Ham H."/>
            <person name="Park D.S."/>
        </authorList>
    </citation>
    <scope>NUCLEOTIDE SEQUENCE [LARGE SCALE GENOMIC DNA]</scope>
    <source>
        <strain evidence="1 2">KACC 17005</strain>
    </source>
</reference>
<proteinExistence type="predicted"/>
<evidence type="ECO:0000313" key="1">
    <source>
        <dbReference type="EMBL" id="WIY49447.1"/>
    </source>
</evidence>
<protein>
    <submittedName>
        <fullName evidence="1">Uncharacterized protein</fullName>
    </submittedName>
</protein>
<dbReference type="RefSeq" id="WP_133246130.1">
    <property type="nucleotide sequence ID" value="NZ_CP023687.1"/>
</dbReference>
<sequence>MFAIQAKASEKMGIGRGGLLAVAQAFHRSVTWERTNPREAWWCFSMLALIRSLDIDLARLSSARSLPLPLYRMPIRFLPVFPDGGDLRHPGK</sequence>
<organism evidence="1 2">
    <name type="scientific">Paracidovorax citrulli</name>
    <name type="common">Acidovorax citrulli</name>
    <dbReference type="NCBI Taxonomy" id="80869"/>
    <lineage>
        <taxon>Bacteria</taxon>
        <taxon>Pseudomonadati</taxon>
        <taxon>Pseudomonadota</taxon>
        <taxon>Betaproteobacteria</taxon>
        <taxon>Burkholderiales</taxon>
        <taxon>Comamonadaceae</taxon>
        <taxon>Paracidovorax</taxon>
    </lineage>
</organism>
<keyword evidence="2" id="KW-1185">Reference proteome</keyword>
<gene>
    <name evidence="1" type="ORF">QRO08_02450</name>
</gene>
<dbReference type="EMBL" id="CP127363">
    <property type="protein sequence ID" value="WIY49447.1"/>
    <property type="molecule type" value="Genomic_DNA"/>
</dbReference>